<accession>A0ABQ3Z5P5</accession>
<name>A0ABQ3Z5P5_9ACTN</name>
<dbReference type="PANTHER" id="PTHR23026:SF123">
    <property type="entry name" value="NAD(P)H NITROREDUCTASE RV3131-RELATED"/>
    <property type="match status" value="1"/>
</dbReference>
<protein>
    <submittedName>
        <fullName evidence="1">NAD(P)H nitroreductase</fullName>
    </submittedName>
</protein>
<dbReference type="RefSeq" id="WP_203732563.1">
    <property type="nucleotide sequence ID" value="NZ_BAAATX010000012.1"/>
</dbReference>
<dbReference type="PANTHER" id="PTHR23026">
    <property type="entry name" value="NADPH NITROREDUCTASE"/>
    <property type="match status" value="1"/>
</dbReference>
<sequence length="323" mass="34994">MTVDADRRQALREAAEAARYAPSIHNTQPWKWTVHPDRLELHAVTDRQLTVQDPDAHMLLLSCGAALHHARVALAAAGWRVRVERPAGTPLAVLHLDEQAAPEPAAVERFEQLKARHTDRRTVSETRLGTPVLDALVAATESEGARLHLIGHDQVIDLAVIVERAQKTETSDERLQQETAAWVGGERSDGTGIPDANLPAGLPLTTVAERDFGRTGTLAAGEGHDTAATYAVLYGTGDERHEWLQAGEALNALWLTATEHNAGLLPISGPIEVPYTRHELRRIIGDLGAPYLVVRLGLLDSASAKPAKTPRLPLDQVIEEASS</sequence>
<dbReference type="NCBIfam" id="NF047509">
    <property type="entry name" value="Rv3131_FMN_oxido"/>
    <property type="match status" value="1"/>
</dbReference>
<evidence type="ECO:0000313" key="2">
    <source>
        <dbReference type="Proteomes" id="UP000637628"/>
    </source>
</evidence>
<evidence type="ECO:0000313" key="1">
    <source>
        <dbReference type="EMBL" id="GIE05158.1"/>
    </source>
</evidence>
<reference evidence="1 2" key="1">
    <citation type="submission" date="2021-01" db="EMBL/GenBank/DDBJ databases">
        <title>Whole genome shotgun sequence of Actinoplanes durhamensis NBRC 14914.</title>
        <authorList>
            <person name="Komaki H."/>
            <person name="Tamura T."/>
        </authorList>
    </citation>
    <scope>NUCLEOTIDE SEQUENCE [LARGE SCALE GENOMIC DNA]</scope>
    <source>
        <strain evidence="1 2">NBRC 14914</strain>
    </source>
</reference>
<dbReference type="InterPro" id="IPR000415">
    <property type="entry name" value="Nitroreductase-like"/>
</dbReference>
<dbReference type="EMBL" id="BOML01000052">
    <property type="protein sequence ID" value="GIE05158.1"/>
    <property type="molecule type" value="Genomic_DNA"/>
</dbReference>
<dbReference type="SUPFAM" id="SSF55469">
    <property type="entry name" value="FMN-dependent nitroreductase-like"/>
    <property type="match status" value="1"/>
</dbReference>
<comment type="caution">
    <text evidence="1">The sequence shown here is derived from an EMBL/GenBank/DDBJ whole genome shotgun (WGS) entry which is preliminary data.</text>
</comment>
<dbReference type="Proteomes" id="UP000637628">
    <property type="component" value="Unassembled WGS sequence"/>
</dbReference>
<organism evidence="1 2">
    <name type="scientific">Paractinoplanes durhamensis</name>
    <dbReference type="NCBI Taxonomy" id="113563"/>
    <lineage>
        <taxon>Bacteria</taxon>
        <taxon>Bacillati</taxon>
        <taxon>Actinomycetota</taxon>
        <taxon>Actinomycetes</taxon>
        <taxon>Micromonosporales</taxon>
        <taxon>Micromonosporaceae</taxon>
        <taxon>Paractinoplanes</taxon>
    </lineage>
</organism>
<keyword evidence="2" id="KW-1185">Reference proteome</keyword>
<gene>
    <name evidence="1" type="ORF">Adu01nite_65080</name>
</gene>
<dbReference type="Gene3D" id="3.40.109.10">
    <property type="entry name" value="NADH Oxidase"/>
    <property type="match status" value="2"/>
</dbReference>
<proteinExistence type="predicted"/>
<dbReference type="InterPro" id="IPR050627">
    <property type="entry name" value="Nitroreductase/BluB"/>
</dbReference>